<evidence type="ECO:0008006" key="8">
    <source>
        <dbReference type="Google" id="ProtNLM"/>
    </source>
</evidence>
<dbReference type="Pfam" id="PF00822">
    <property type="entry name" value="PMP22_Claudin"/>
    <property type="match status" value="1"/>
</dbReference>
<evidence type="ECO:0000256" key="2">
    <source>
        <dbReference type="ARBA" id="ARBA00022692"/>
    </source>
</evidence>
<dbReference type="AlphaFoldDB" id="A0AAV4G1K0"/>
<keyword evidence="4 5" id="KW-0472">Membrane</keyword>
<comment type="subcellular location">
    <subcellularLocation>
        <location evidence="1">Membrane</location>
        <topology evidence="1">Multi-pass membrane protein</topology>
    </subcellularLocation>
</comment>
<feature type="transmembrane region" description="Helical" evidence="5">
    <location>
        <begin position="76"/>
        <end position="100"/>
    </location>
</feature>
<dbReference type="PANTHER" id="PTHR10671">
    <property type="entry name" value="EPITHELIAL MEMBRANE PROTEIN-RELATED"/>
    <property type="match status" value="1"/>
</dbReference>
<evidence type="ECO:0000313" key="6">
    <source>
        <dbReference type="EMBL" id="GFR79091.1"/>
    </source>
</evidence>
<evidence type="ECO:0000256" key="4">
    <source>
        <dbReference type="ARBA" id="ARBA00023136"/>
    </source>
</evidence>
<dbReference type="EMBL" id="BMAT01004721">
    <property type="protein sequence ID" value="GFR79091.1"/>
    <property type="molecule type" value="Genomic_DNA"/>
</dbReference>
<evidence type="ECO:0000313" key="7">
    <source>
        <dbReference type="Proteomes" id="UP000762676"/>
    </source>
</evidence>
<reference evidence="6 7" key="1">
    <citation type="journal article" date="2021" name="Elife">
        <title>Chloroplast acquisition without the gene transfer in kleptoplastic sea slugs, Plakobranchus ocellatus.</title>
        <authorList>
            <person name="Maeda T."/>
            <person name="Takahashi S."/>
            <person name="Yoshida T."/>
            <person name="Shimamura S."/>
            <person name="Takaki Y."/>
            <person name="Nagai Y."/>
            <person name="Toyoda A."/>
            <person name="Suzuki Y."/>
            <person name="Arimoto A."/>
            <person name="Ishii H."/>
            <person name="Satoh N."/>
            <person name="Nishiyama T."/>
            <person name="Hasebe M."/>
            <person name="Maruyama T."/>
            <person name="Minagawa J."/>
            <person name="Obokata J."/>
            <person name="Shigenobu S."/>
        </authorList>
    </citation>
    <scope>NUCLEOTIDE SEQUENCE [LARGE SCALE GENOMIC DNA]</scope>
</reference>
<protein>
    <recommendedName>
        <fullName evidence="8">MARVEL domain-containing protein</fullName>
    </recommendedName>
</protein>
<feature type="transmembrane region" description="Helical" evidence="5">
    <location>
        <begin position="145"/>
        <end position="167"/>
    </location>
</feature>
<dbReference type="Proteomes" id="UP000762676">
    <property type="component" value="Unassembled WGS sequence"/>
</dbReference>
<sequence>MGVKDSFTGAATLVKAALLLALLANLCSWISFTTTSWIQQEGTTSTLHVGLWRLCSDSARSGCDMMDGQGDATFNAVQAFAIFGFVALNAGFVLFLLFVFWESCKGNTEASLAAAILLFVSGGCWMLAAIIFGAEYDEKYNDLHYSYALAIIAAIIAVIGGVVAILARGGSSGVSSS</sequence>
<dbReference type="InterPro" id="IPR050579">
    <property type="entry name" value="PMP-22/EMP/MP20-like"/>
</dbReference>
<dbReference type="Gene3D" id="1.20.140.150">
    <property type="match status" value="1"/>
</dbReference>
<gene>
    <name evidence="6" type="ORF">ElyMa_002280900</name>
</gene>
<evidence type="ECO:0000256" key="1">
    <source>
        <dbReference type="ARBA" id="ARBA00004141"/>
    </source>
</evidence>
<keyword evidence="3 5" id="KW-1133">Transmembrane helix</keyword>
<dbReference type="PANTHER" id="PTHR10671:SF108">
    <property type="entry name" value="CLAUDIN FAMILY PROTEIN-RELATED"/>
    <property type="match status" value="1"/>
</dbReference>
<feature type="transmembrane region" description="Helical" evidence="5">
    <location>
        <begin position="12"/>
        <end position="32"/>
    </location>
</feature>
<organism evidence="6 7">
    <name type="scientific">Elysia marginata</name>
    <dbReference type="NCBI Taxonomy" id="1093978"/>
    <lineage>
        <taxon>Eukaryota</taxon>
        <taxon>Metazoa</taxon>
        <taxon>Spiralia</taxon>
        <taxon>Lophotrochozoa</taxon>
        <taxon>Mollusca</taxon>
        <taxon>Gastropoda</taxon>
        <taxon>Heterobranchia</taxon>
        <taxon>Euthyneura</taxon>
        <taxon>Panpulmonata</taxon>
        <taxon>Sacoglossa</taxon>
        <taxon>Placobranchoidea</taxon>
        <taxon>Plakobranchidae</taxon>
        <taxon>Elysia</taxon>
    </lineage>
</organism>
<evidence type="ECO:0000256" key="5">
    <source>
        <dbReference type="SAM" id="Phobius"/>
    </source>
</evidence>
<dbReference type="GO" id="GO:0005886">
    <property type="term" value="C:plasma membrane"/>
    <property type="evidence" value="ECO:0007669"/>
    <property type="project" value="TreeGrafter"/>
</dbReference>
<accession>A0AAV4G1K0</accession>
<keyword evidence="2 5" id="KW-0812">Transmembrane</keyword>
<evidence type="ECO:0000256" key="3">
    <source>
        <dbReference type="ARBA" id="ARBA00022989"/>
    </source>
</evidence>
<name>A0AAV4G1K0_9GAST</name>
<dbReference type="InterPro" id="IPR004031">
    <property type="entry name" value="PMP22/EMP/MP20/Claudin"/>
</dbReference>
<feature type="transmembrane region" description="Helical" evidence="5">
    <location>
        <begin position="112"/>
        <end position="133"/>
    </location>
</feature>
<proteinExistence type="predicted"/>
<comment type="caution">
    <text evidence="6">The sequence shown here is derived from an EMBL/GenBank/DDBJ whole genome shotgun (WGS) entry which is preliminary data.</text>
</comment>
<keyword evidence="7" id="KW-1185">Reference proteome</keyword>